<dbReference type="AlphaFoldDB" id="A0A913YWS6"/>
<dbReference type="GeneID" id="110252195"/>
<accession>A0A913YWS6</accession>
<sequence>MEDARLLPLLVLLALACFVMANNETLPLASVAQGFVSAVLGLFGKGPKPKPLGQVVREQIDEALEQYREKELVRRKDGLLSAFQLTKAYLDGASESGKPLSTEEVPVATNEMERSQGVAFMGELASEVRKMFSNNKVADARKAIRYCEMYAQLAVYRDIILTQYIAMIPTTATWQNHINGVISDRALFRRLAGALLGKLYAVDYDSAIIPYFDPDISVITDTFSTKILNLGKYDRSMAGLHCLMTPGRSGLEYLDWERDDAKFKTGGNPYTTIVRPNNNICYWKLVPHAGHTYSIVNKYKCNTKYDYCGSMLSWTTVGDKAYVDIASDDPVLWEIRGYDWKDIRSKWGCGKKKSKWCNYHLGVKKRTISTTFVGFQLHSFKRTSNKIVGQLTRSDGKYYWKTRR</sequence>
<organism evidence="2 3">
    <name type="scientific">Exaiptasia diaphana</name>
    <name type="common">Tropical sea anemone</name>
    <name type="synonym">Aiptasia pulchella</name>
    <dbReference type="NCBI Taxonomy" id="2652724"/>
    <lineage>
        <taxon>Eukaryota</taxon>
        <taxon>Metazoa</taxon>
        <taxon>Cnidaria</taxon>
        <taxon>Anthozoa</taxon>
        <taxon>Hexacorallia</taxon>
        <taxon>Actiniaria</taxon>
        <taxon>Aiptasiidae</taxon>
        <taxon>Exaiptasia</taxon>
    </lineage>
</organism>
<feature type="signal peptide" evidence="1">
    <location>
        <begin position="1"/>
        <end position="21"/>
    </location>
</feature>
<evidence type="ECO:0000256" key="1">
    <source>
        <dbReference type="SAM" id="SignalP"/>
    </source>
</evidence>
<feature type="chain" id="PRO_5037206211" evidence="1">
    <location>
        <begin position="22"/>
        <end position="404"/>
    </location>
</feature>
<name>A0A913YWS6_EXADI</name>
<dbReference type="KEGG" id="epa:110252195"/>
<dbReference type="PROSITE" id="PS51257">
    <property type="entry name" value="PROKAR_LIPOPROTEIN"/>
    <property type="match status" value="1"/>
</dbReference>
<keyword evidence="3" id="KW-1185">Reference proteome</keyword>
<dbReference type="Proteomes" id="UP000887567">
    <property type="component" value="Unplaced"/>
</dbReference>
<reference evidence="2" key="1">
    <citation type="submission" date="2022-11" db="UniProtKB">
        <authorList>
            <consortium name="EnsemblMetazoa"/>
        </authorList>
    </citation>
    <scope>IDENTIFICATION</scope>
</reference>
<dbReference type="RefSeq" id="XP_028518947.1">
    <property type="nucleotide sequence ID" value="XM_028663146.1"/>
</dbReference>
<protein>
    <submittedName>
        <fullName evidence="2">Uncharacterized protein</fullName>
    </submittedName>
</protein>
<proteinExistence type="predicted"/>
<evidence type="ECO:0000313" key="2">
    <source>
        <dbReference type="EnsemblMetazoa" id="XP_028518947.1"/>
    </source>
</evidence>
<dbReference type="OrthoDB" id="5973293at2759"/>
<dbReference type="EnsemblMetazoa" id="XM_028663146.1">
    <property type="protein sequence ID" value="XP_028518947.1"/>
    <property type="gene ID" value="LOC110252195"/>
</dbReference>
<evidence type="ECO:0000313" key="3">
    <source>
        <dbReference type="Proteomes" id="UP000887567"/>
    </source>
</evidence>
<keyword evidence="1" id="KW-0732">Signal</keyword>